<dbReference type="GO" id="GO:0008381">
    <property type="term" value="F:mechanosensitive monoatomic ion channel activity"/>
    <property type="evidence" value="ECO:0007669"/>
    <property type="project" value="TreeGrafter"/>
</dbReference>
<dbReference type="AlphaFoldDB" id="A0A0K0D517"/>
<organism evidence="9 10">
    <name type="scientific">Angiostrongylus cantonensis</name>
    <name type="common">Rat lungworm</name>
    <dbReference type="NCBI Taxonomy" id="6313"/>
    <lineage>
        <taxon>Eukaryota</taxon>
        <taxon>Metazoa</taxon>
        <taxon>Ecdysozoa</taxon>
        <taxon>Nematoda</taxon>
        <taxon>Chromadorea</taxon>
        <taxon>Rhabditida</taxon>
        <taxon>Rhabditina</taxon>
        <taxon>Rhabditomorpha</taxon>
        <taxon>Strongyloidea</taxon>
        <taxon>Metastrongylidae</taxon>
        <taxon>Angiostrongylus</taxon>
    </lineage>
</organism>
<dbReference type="GO" id="GO:0005886">
    <property type="term" value="C:plasma membrane"/>
    <property type="evidence" value="ECO:0007669"/>
    <property type="project" value="InterPro"/>
</dbReference>
<reference evidence="9" key="1">
    <citation type="submission" date="2012-09" db="EMBL/GenBank/DDBJ databases">
        <authorList>
            <person name="Martin A.A."/>
        </authorList>
    </citation>
    <scope>NUCLEOTIDE SEQUENCE</scope>
</reference>
<evidence type="ECO:0000256" key="5">
    <source>
        <dbReference type="ARBA" id="ARBA00023136"/>
    </source>
</evidence>
<evidence type="ECO:0000256" key="6">
    <source>
        <dbReference type="SAM" id="MobiDB-lite"/>
    </source>
</evidence>
<dbReference type="PANTHER" id="PTHR23302:SF40">
    <property type="entry name" value="TRANSMEMBRANE CHANNEL-LIKE PROTEIN"/>
    <property type="match status" value="1"/>
</dbReference>
<feature type="region of interest" description="Disordered" evidence="6">
    <location>
        <begin position="32"/>
        <end position="91"/>
    </location>
</feature>
<dbReference type="InterPro" id="IPR012496">
    <property type="entry name" value="TMC_dom"/>
</dbReference>
<comment type="similarity">
    <text evidence="2">Belongs to the TMC family.</text>
</comment>
<dbReference type="InterPro" id="IPR038900">
    <property type="entry name" value="TMC"/>
</dbReference>
<feature type="transmembrane region" description="Helical" evidence="7">
    <location>
        <begin position="174"/>
        <end position="195"/>
    </location>
</feature>
<evidence type="ECO:0000259" key="8">
    <source>
        <dbReference type="Pfam" id="PF07810"/>
    </source>
</evidence>
<accession>A0A0K0D517</accession>
<dbReference type="WBParaSite" id="ACAC_0000516201-mRNA-1">
    <property type="protein sequence ID" value="ACAC_0000516201-mRNA-1"/>
    <property type="gene ID" value="ACAC_0000516201"/>
</dbReference>
<evidence type="ECO:0000313" key="10">
    <source>
        <dbReference type="WBParaSite" id="ACAC_0000516201-mRNA-1"/>
    </source>
</evidence>
<dbReference type="Proteomes" id="UP000035642">
    <property type="component" value="Unassembled WGS sequence"/>
</dbReference>
<dbReference type="Pfam" id="PF07810">
    <property type="entry name" value="TMC"/>
    <property type="match status" value="1"/>
</dbReference>
<evidence type="ECO:0000256" key="7">
    <source>
        <dbReference type="SAM" id="Phobius"/>
    </source>
</evidence>
<keyword evidence="5 7" id="KW-0472">Membrane</keyword>
<reference evidence="10" key="2">
    <citation type="submission" date="2017-02" db="UniProtKB">
        <authorList>
            <consortium name="WormBaseParasite"/>
        </authorList>
    </citation>
    <scope>IDENTIFICATION</scope>
</reference>
<comment type="subcellular location">
    <subcellularLocation>
        <location evidence="1">Membrane</location>
        <topology evidence="1">Multi-pass membrane protein</topology>
    </subcellularLocation>
</comment>
<proteinExistence type="inferred from homology"/>
<sequence length="227" mass="25647">MSQYGPVNVNNPNVILRNGTLKKKFEAKRIGPNPLPIYTPPPRTFPPHEPGKVIEKFGGPDYRPTRIYPKPATTSRPRVARPPPARKMLTDGENTENLSSLASHAYSEGLCSQVVGVALPYIETIRVPQAAGRKSIVDEVYNTEICWETIIGQPEYGEFKVAENVLHIINNQGMIWLGLFFAPLLPALNNIKLIIIMYIRGWAVMTCNVPAREIFRVSRKPRRFHYE</sequence>
<name>A0A0K0D517_ANGCA</name>
<keyword evidence="9" id="KW-1185">Reference proteome</keyword>
<keyword evidence="4 7" id="KW-1133">Transmembrane helix</keyword>
<dbReference type="STRING" id="6313.A0A0K0D517"/>
<dbReference type="PANTHER" id="PTHR23302">
    <property type="entry name" value="TRANSMEMBRANE CHANNEL-RELATED"/>
    <property type="match status" value="1"/>
</dbReference>
<keyword evidence="3 7" id="KW-0812">Transmembrane</keyword>
<evidence type="ECO:0000313" key="9">
    <source>
        <dbReference type="Proteomes" id="UP000035642"/>
    </source>
</evidence>
<feature type="domain" description="TMC" evidence="8">
    <location>
        <begin position="150"/>
        <end position="218"/>
    </location>
</feature>
<feature type="compositionally biased region" description="Pro residues" evidence="6">
    <location>
        <begin position="33"/>
        <end position="48"/>
    </location>
</feature>
<evidence type="ECO:0000256" key="4">
    <source>
        <dbReference type="ARBA" id="ARBA00022989"/>
    </source>
</evidence>
<protein>
    <submittedName>
        <fullName evidence="10">TMC domain-containing protein</fullName>
    </submittedName>
</protein>
<evidence type="ECO:0000256" key="3">
    <source>
        <dbReference type="ARBA" id="ARBA00022692"/>
    </source>
</evidence>
<evidence type="ECO:0000256" key="1">
    <source>
        <dbReference type="ARBA" id="ARBA00004141"/>
    </source>
</evidence>
<evidence type="ECO:0000256" key="2">
    <source>
        <dbReference type="ARBA" id="ARBA00006510"/>
    </source>
</evidence>